<dbReference type="SUPFAM" id="SSF56112">
    <property type="entry name" value="Protein kinase-like (PK-like)"/>
    <property type="match status" value="1"/>
</dbReference>
<dbReference type="Pfam" id="PF08238">
    <property type="entry name" value="Sel1"/>
    <property type="match status" value="5"/>
</dbReference>
<dbReference type="PRINTS" id="PR00109">
    <property type="entry name" value="TYRKINASE"/>
</dbReference>
<dbReference type="EMBL" id="BEXD01004043">
    <property type="protein sequence ID" value="GBC06003.1"/>
    <property type="molecule type" value="Genomic_DNA"/>
</dbReference>
<dbReference type="PANTHER" id="PTHR43628">
    <property type="entry name" value="ACTIVATOR OF C KINASE PROTEIN 1-RELATED"/>
    <property type="match status" value="1"/>
</dbReference>
<dbReference type="InterPro" id="IPR011009">
    <property type="entry name" value="Kinase-like_dom_sf"/>
</dbReference>
<evidence type="ECO:0000259" key="2">
    <source>
        <dbReference type="PROSITE" id="PS50011"/>
    </source>
</evidence>
<feature type="binding site" evidence="1">
    <location>
        <position position="63"/>
    </location>
    <ligand>
        <name>ATP</name>
        <dbReference type="ChEBI" id="CHEBI:30616"/>
    </ligand>
</feature>
<dbReference type="SMART" id="SM00671">
    <property type="entry name" value="SEL1"/>
    <property type="match status" value="5"/>
</dbReference>
<dbReference type="InterPro" id="IPR017441">
    <property type="entry name" value="Protein_kinase_ATP_BS"/>
</dbReference>
<comment type="caution">
    <text evidence="3">The sequence shown here is derived from an EMBL/GenBank/DDBJ whole genome shotgun (WGS) entry which is preliminary data.</text>
</comment>
<accession>A0A2Z6RYI3</accession>
<proteinExistence type="predicted"/>
<dbReference type="Proteomes" id="UP000247702">
    <property type="component" value="Unassembled WGS sequence"/>
</dbReference>
<dbReference type="InterPro" id="IPR052945">
    <property type="entry name" value="Mitotic_Regulator"/>
</dbReference>
<name>A0A2Z6RYI3_9GLOM</name>
<gene>
    <name evidence="3" type="ORF">RclHR1_06550007</name>
</gene>
<protein>
    <recommendedName>
        <fullName evidence="2">Protein kinase domain-containing protein</fullName>
    </recommendedName>
</protein>
<dbReference type="GO" id="GO:0005524">
    <property type="term" value="F:ATP binding"/>
    <property type="evidence" value="ECO:0007669"/>
    <property type="project" value="UniProtKB-UniRule"/>
</dbReference>
<dbReference type="InterPro" id="IPR011990">
    <property type="entry name" value="TPR-like_helical_dom_sf"/>
</dbReference>
<dbReference type="SUPFAM" id="SSF81901">
    <property type="entry name" value="HCP-like"/>
    <property type="match status" value="1"/>
</dbReference>
<keyword evidence="1" id="KW-0067">ATP-binding</keyword>
<evidence type="ECO:0000313" key="4">
    <source>
        <dbReference type="Proteomes" id="UP000247702"/>
    </source>
</evidence>
<dbReference type="AlphaFoldDB" id="A0A2Z6RYI3"/>
<dbReference type="PROSITE" id="PS50011">
    <property type="entry name" value="PROTEIN_KINASE_DOM"/>
    <property type="match status" value="1"/>
</dbReference>
<dbReference type="InterPro" id="IPR000719">
    <property type="entry name" value="Prot_kinase_dom"/>
</dbReference>
<keyword evidence="1" id="KW-0547">Nucleotide-binding</keyword>
<dbReference type="Gene3D" id="1.25.40.10">
    <property type="entry name" value="Tetratricopeptide repeat domain"/>
    <property type="match status" value="2"/>
</dbReference>
<dbReference type="Pfam" id="PF07714">
    <property type="entry name" value="PK_Tyr_Ser-Thr"/>
    <property type="match status" value="1"/>
</dbReference>
<dbReference type="InterPro" id="IPR006597">
    <property type="entry name" value="Sel1-like"/>
</dbReference>
<dbReference type="PANTHER" id="PTHR43628:SF1">
    <property type="entry name" value="CHITIN SYNTHASE REGULATORY FACTOR 2-RELATED"/>
    <property type="match status" value="1"/>
</dbReference>
<organism evidence="3 4">
    <name type="scientific">Rhizophagus clarus</name>
    <dbReference type="NCBI Taxonomy" id="94130"/>
    <lineage>
        <taxon>Eukaryota</taxon>
        <taxon>Fungi</taxon>
        <taxon>Fungi incertae sedis</taxon>
        <taxon>Mucoromycota</taxon>
        <taxon>Glomeromycotina</taxon>
        <taxon>Glomeromycetes</taxon>
        <taxon>Glomerales</taxon>
        <taxon>Glomeraceae</taxon>
        <taxon>Rhizophagus</taxon>
    </lineage>
</organism>
<reference evidence="3 4" key="1">
    <citation type="submission" date="2017-11" db="EMBL/GenBank/DDBJ databases">
        <title>The genome of Rhizophagus clarus HR1 reveals common genetic basis of auxotrophy among arbuscular mycorrhizal fungi.</title>
        <authorList>
            <person name="Kobayashi Y."/>
        </authorList>
    </citation>
    <scope>NUCLEOTIDE SEQUENCE [LARGE SCALE GENOMIC DNA]</scope>
    <source>
        <strain evidence="3 4">HR1</strain>
    </source>
</reference>
<dbReference type="InterPro" id="IPR001245">
    <property type="entry name" value="Ser-Thr/Tyr_kinase_cat_dom"/>
</dbReference>
<dbReference type="GO" id="GO:0004672">
    <property type="term" value="F:protein kinase activity"/>
    <property type="evidence" value="ECO:0007669"/>
    <property type="project" value="InterPro"/>
</dbReference>
<sequence>MSNNHDTKNTNEWINLIEEIIVSEHIKSYEYKQFNNFQQIGAGSFGKVYRANWKTLENYLVLKSFFNLDIITMKEIVRELKIQHEVDFHNNILRYYGITKFESENNDNSINYMLVMEYADGGNLRNYLKNNFSKLTWNDKYFMAYQLACAVSYLHNKGIAHCDLHFGNILVHQNTIKIADFGSSKRIGISSNFQSKLFEMVPYVDPKTFDEQKSNNNQSTQTYSLNEKSDIYSVGVLLWEISSGRPPFYAEDEKFDVCLASKICQGLRESIVPDTPEKYVKIYTQCWDGEPCNRPTVYQVVDWLKEISMAKSITENPLLRNQELNEVPLRSINLEPQELVSLIIDNFNKINIKEIDPIVVSNEQEKLSFEKGLNIIIDHTNDLIFSMMNKGINCKLVNRLFIEDFNNYNTNLKEIYNWLLNNQNNSNSIFLLGYFNYLGIATNENDEKAFKLFIKASETNHILAQYFVGDCYRFGYGTIKNEKLAFEYFEKVVNANFIHGQLRLGYLFENGIGVEKDSEKAIYWYEKAANNGNITAMYNLGLCYEEGHGVEEDYNKAFKLYKQSAEGGYSGGIIMLEHCFNNGIGTQIDKKKALELQKSTDLESMIVQYNLGNMYENGVGITKDIDKAIYWYEKSAKKGYQSAQNKLENFKKINNL</sequence>
<dbReference type="PROSITE" id="PS00107">
    <property type="entry name" value="PROTEIN_KINASE_ATP"/>
    <property type="match status" value="1"/>
</dbReference>
<evidence type="ECO:0000256" key="1">
    <source>
        <dbReference type="PROSITE-ProRule" id="PRU10141"/>
    </source>
</evidence>
<dbReference type="Gene3D" id="1.10.510.10">
    <property type="entry name" value="Transferase(Phosphotransferase) domain 1"/>
    <property type="match status" value="1"/>
</dbReference>
<evidence type="ECO:0000313" key="3">
    <source>
        <dbReference type="EMBL" id="GBC06003.1"/>
    </source>
</evidence>
<keyword evidence="4" id="KW-1185">Reference proteome</keyword>
<feature type="domain" description="Protein kinase" evidence="2">
    <location>
        <begin position="34"/>
        <end position="319"/>
    </location>
</feature>